<dbReference type="PANTHER" id="PTHR47718">
    <property type="entry name" value="OS01G0519700 PROTEIN"/>
    <property type="match status" value="1"/>
</dbReference>
<feature type="non-terminal residue" evidence="2">
    <location>
        <position position="1"/>
    </location>
</feature>
<evidence type="ECO:0000259" key="1">
    <source>
        <dbReference type="Pfam" id="PF03101"/>
    </source>
</evidence>
<dbReference type="InterPro" id="IPR004330">
    <property type="entry name" value="FAR1_DNA_bnd_dom"/>
</dbReference>
<dbReference type="Pfam" id="PF03101">
    <property type="entry name" value="FAR1"/>
    <property type="match status" value="1"/>
</dbReference>
<name>A0A9N9E1F2_9GLOM</name>
<gene>
    <name evidence="2" type="ORF">DEBURN_LOCUS11762</name>
</gene>
<sequence length="202" mass="23735">WLKNYGLEQGFAITITHSEKDKKDGLPRWRIYACTRGQKYMPRKEAHTEESRNAEHNTGNCQFRVNTYCRKNDNLVYITKVENQYNHKLVETIAALAPSYQKFTPEMQEDVRLLATCGVRSGAIIEVLRHKNSGKYIHDRDIYNLINSIRHEKNQDKSDAGSIYLNLMKQQQENSSFYVDAQFKGQENRLVRLCWMRPSQQE</sequence>
<dbReference type="OrthoDB" id="2446246at2759"/>
<accession>A0A9N9E1F2</accession>
<dbReference type="EMBL" id="CAJVPK010008474">
    <property type="protein sequence ID" value="CAG8661154.1"/>
    <property type="molecule type" value="Genomic_DNA"/>
</dbReference>
<reference evidence="2" key="1">
    <citation type="submission" date="2021-06" db="EMBL/GenBank/DDBJ databases">
        <authorList>
            <person name="Kallberg Y."/>
            <person name="Tangrot J."/>
            <person name="Rosling A."/>
        </authorList>
    </citation>
    <scope>NUCLEOTIDE SEQUENCE</scope>
    <source>
        <strain evidence="2">AZ414A</strain>
    </source>
</reference>
<evidence type="ECO:0000313" key="2">
    <source>
        <dbReference type="EMBL" id="CAG8661154.1"/>
    </source>
</evidence>
<dbReference type="AlphaFoldDB" id="A0A9N9E1F2"/>
<comment type="caution">
    <text evidence="2">The sequence shown here is derived from an EMBL/GenBank/DDBJ whole genome shotgun (WGS) entry which is preliminary data.</text>
</comment>
<proteinExistence type="predicted"/>
<protein>
    <submittedName>
        <fullName evidence="2">2017_t:CDS:1</fullName>
    </submittedName>
</protein>
<feature type="non-terminal residue" evidence="2">
    <location>
        <position position="202"/>
    </location>
</feature>
<dbReference type="Proteomes" id="UP000789706">
    <property type="component" value="Unassembled WGS sequence"/>
</dbReference>
<organism evidence="2 3">
    <name type="scientific">Diversispora eburnea</name>
    <dbReference type="NCBI Taxonomy" id="1213867"/>
    <lineage>
        <taxon>Eukaryota</taxon>
        <taxon>Fungi</taxon>
        <taxon>Fungi incertae sedis</taxon>
        <taxon>Mucoromycota</taxon>
        <taxon>Glomeromycotina</taxon>
        <taxon>Glomeromycetes</taxon>
        <taxon>Diversisporales</taxon>
        <taxon>Diversisporaceae</taxon>
        <taxon>Diversispora</taxon>
    </lineage>
</organism>
<keyword evidence="3" id="KW-1185">Reference proteome</keyword>
<evidence type="ECO:0000313" key="3">
    <source>
        <dbReference type="Proteomes" id="UP000789706"/>
    </source>
</evidence>
<dbReference type="PANTHER" id="PTHR47718:SF3">
    <property type="entry name" value="PROTEIN FAR1-RELATED SEQUENCE 5-LIKE"/>
    <property type="match status" value="1"/>
</dbReference>
<feature type="domain" description="FAR1" evidence="1">
    <location>
        <begin position="3"/>
        <end position="90"/>
    </location>
</feature>